<dbReference type="SUPFAM" id="SSF48371">
    <property type="entry name" value="ARM repeat"/>
    <property type="match status" value="2"/>
</dbReference>
<dbReference type="Proteomes" id="UP000318017">
    <property type="component" value="Chromosome"/>
</dbReference>
<reference evidence="1 2" key="1">
    <citation type="submission" date="2019-02" db="EMBL/GenBank/DDBJ databases">
        <title>Deep-cultivation of Planctomycetes and their phenomic and genomic characterization uncovers novel biology.</title>
        <authorList>
            <person name="Wiegand S."/>
            <person name="Jogler M."/>
            <person name="Boedeker C."/>
            <person name="Pinto D."/>
            <person name="Vollmers J."/>
            <person name="Rivas-Marin E."/>
            <person name="Kohn T."/>
            <person name="Peeters S.H."/>
            <person name="Heuer A."/>
            <person name="Rast P."/>
            <person name="Oberbeckmann S."/>
            <person name="Bunk B."/>
            <person name="Jeske O."/>
            <person name="Meyerdierks A."/>
            <person name="Storesund J.E."/>
            <person name="Kallscheuer N."/>
            <person name="Luecker S."/>
            <person name="Lage O.M."/>
            <person name="Pohl T."/>
            <person name="Merkel B.J."/>
            <person name="Hornburger P."/>
            <person name="Mueller R.-W."/>
            <person name="Bruemmer F."/>
            <person name="Labrenz M."/>
            <person name="Spormann A.M."/>
            <person name="Op den Camp H."/>
            <person name="Overmann J."/>
            <person name="Amann R."/>
            <person name="Jetten M.S.M."/>
            <person name="Mascher T."/>
            <person name="Medema M.H."/>
            <person name="Devos D.P."/>
            <person name="Kaster A.-K."/>
            <person name="Ovreas L."/>
            <person name="Rohde M."/>
            <person name="Galperin M.Y."/>
            <person name="Jogler C."/>
        </authorList>
    </citation>
    <scope>NUCLEOTIDE SEQUENCE [LARGE SCALE GENOMIC DNA]</scope>
    <source>
        <strain evidence="1 2">Q31a</strain>
    </source>
</reference>
<accession>A0A518G9L1</accession>
<dbReference type="RefSeq" id="WP_145080148.1">
    <property type="nucleotide sequence ID" value="NZ_CP036298.1"/>
</dbReference>
<dbReference type="PANTHER" id="PTHR12697:SF5">
    <property type="entry name" value="DEOXYHYPUSINE HYDROXYLASE"/>
    <property type="match status" value="1"/>
</dbReference>
<dbReference type="Pfam" id="PF13646">
    <property type="entry name" value="HEAT_2"/>
    <property type="match status" value="1"/>
</dbReference>
<dbReference type="PANTHER" id="PTHR12697">
    <property type="entry name" value="PBS LYASE HEAT-LIKE PROTEIN"/>
    <property type="match status" value="1"/>
</dbReference>
<name>A0A518G9L1_9BACT</name>
<proteinExistence type="predicted"/>
<dbReference type="SMART" id="SM00567">
    <property type="entry name" value="EZ_HEAT"/>
    <property type="match status" value="5"/>
</dbReference>
<dbReference type="OrthoDB" id="242247at2"/>
<keyword evidence="2" id="KW-1185">Reference proteome</keyword>
<dbReference type="AlphaFoldDB" id="A0A518G9L1"/>
<dbReference type="KEGG" id="ahel:Q31a_36120"/>
<dbReference type="Gene3D" id="1.25.10.10">
    <property type="entry name" value="Leucine-rich Repeat Variant"/>
    <property type="match status" value="4"/>
</dbReference>
<gene>
    <name evidence="1" type="ORF">Q31a_36120</name>
</gene>
<evidence type="ECO:0000313" key="2">
    <source>
        <dbReference type="Proteomes" id="UP000318017"/>
    </source>
</evidence>
<dbReference type="EMBL" id="CP036298">
    <property type="protein sequence ID" value="QDV25288.1"/>
    <property type="molecule type" value="Genomic_DNA"/>
</dbReference>
<dbReference type="PROSITE" id="PS51257">
    <property type="entry name" value="PROKAR_LIPOPROTEIN"/>
    <property type="match status" value="1"/>
</dbReference>
<evidence type="ECO:0000313" key="1">
    <source>
        <dbReference type="EMBL" id="QDV25288.1"/>
    </source>
</evidence>
<evidence type="ECO:0008006" key="3">
    <source>
        <dbReference type="Google" id="ProtNLM"/>
    </source>
</evidence>
<dbReference type="InterPro" id="IPR016024">
    <property type="entry name" value="ARM-type_fold"/>
</dbReference>
<protein>
    <recommendedName>
        <fullName evidence="3">HEAT repeat protein</fullName>
    </recommendedName>
</protein>
<organism evidence="1 2">
    <name type="scientific">Aureliella helgolandensis</name>
    <dbReference type="NCBI Taxonomy" id="2527968"/>
    <lineage>
        <taxon>Bacteria</taxon>
        <taxon>Pseudomonadati</taxon>
        <taxon>Planctomycetota</taxon>
        <taxon>Planctomycetia</taxon>
        <taxon>Pirellulales</taxon>
        <taxon>Pirellulaceae</taxon>
        <taxon>Aureliella</taxon>
    </lineage>
</organism>
<dbReference type="InterPro" id="IPR004155">
    <property type="entry name" value="PBS_lyase_HEAT"/>
</dbReference>
<sequence length="1216" mass="133187">MQMSCRPQSAWGVMVVISVLSTSCQKHEGQPPNAQKITVSDDSELGSDITVDRVDNLGSPDIITRLAAVDSLAAQGTNCLTLVTQLLDDKATDDLKLQSCCEVAGKLGPSASELTRKLESLLNAKSENVRSSAQWALRQVATVRAARASDEEIDALIGELAYPPEGTNAVKTLVDLGKPATPHVSDLLIIGAFDQRAYPPSLRALPIVGATGRQSREYSTALGWMLRNPKLQYGSHSGRAEVIETIARLSRHDELQDNLVPLLIEALRYHEINMNVPAVEALVTIGQPSVNPIAEAIENEMSRDRLSFRLIKPATEILARIGPDAKSALPQLIRVLEHPTLYDYAAVAICAIDPVDGITAVEPVLLRHLRDAEQGASDAAQVLSHVCRGTPALASALLRAAFANPEDTQSTRALVRAGGVVLGALRSVSGDSIRHLRAKLSDDDPWIRGRAAILLSACGEKARPAVPELTAMLRTDCKEDANWESLWYDKFYPNGGYAFPPKGPSPFGYHQDQAMLRHISPIRAKYDIQLWTYKPPNLRRLVAESLGRLGSFAQPELISILRSTEDEVTRQFVLHAFENFERLDDTLLTVLRKYLDDPTHELQVANILSQEKNEELRQDVLGTLRVALVDPRKALGAAVIISRDFPEHSHEAVEPLLISLASNEVDASEHAAAKKVLDQLVQVGDVELLAVLFRTLSDLSRASAHETAGRLLVKVGEASVPRLVEGVVSNEMDRQLTLWCLAQFEVPAEHWPQLISTAVEVLQSTDESEKRLVRAMFRQSGREARAYIGALLPLLTDERTALNAAICIGYSDPTNEVSVGVLAAMWRSVDKHKRLRAVATAQSLKGRAAKRAYESAVAILHDHTAEVEIRASAALVMVSLNTDSGIAYVMPLLSKLESAASAPQIHSTILDHADEVRKETWEAVVPSFKNLIEADDEELRRFACTLLLSIEPRITEAEDSLAKWLAEDPEDYFVARQVRYALIKSAADPNIWYERWLQTAEDVDTEAGWVLAEAGPGIVPMLCELFQDIELSDERRDLYGDLLGRYRGGATLSVPVLCSVAKRTDDPLRWRAIHSLGRLGPSAKGATDLLITLLSEKGDRLQKQLAAAALGRIGEGAVKAIPSLAATVRADDLDLQWRAIHSLGQIGSASETALTQLIHCLNDPNLRYWYLAAIAKIETRDASLDEAVKLHLSDSDPAIRRLARQILTKETANGLQ</sequence>
<dbReference type="GO" id="GO:0016491">
    <property type="term" value="F:oxidoreductase activity"/>
    <property type="evidence" value="ECO:0007669"/>
    <property type="project" value="TreeGrafter"/>
</dbReference>
<dbReference type="InterPro" id="IPR011989">
    <property type="entry name" value="ARM-like"/>
</dbReference>